<evidence type="ECO:0000256" key="3">
    <source>
        <dbReference type="ARBA" id="ARBA00023049"/>
    </source>
</evidence>
<reference evidence="6" key="1">
    <citation type="submission" date="2012-06" db="EMBL/GenBank/DDBJ databases">
        <title>The complete genome of Belliella baltica DSM 15883.</title>
        <authorList>
            <person name="Lucas S."/>
            <person name="Copeland A."/>
            <person name="Lapidus A."/>
            <person name="Goodwin L."/>
            <person name="Pitluck S."/>
            <person name="Peters L."/>
            <person name="Mikhailova N."/>
            <person name="Davenport K."/>
            <person name="Kyrpides N."/>
            <person name="Mavromatis K."/>
            <person name="Pagani I."/>
            <person name="Ivanova N."/>
            <person name="Ovchinnikova G."/>
            <person name="Zeytun A."/>
            <person name="Detter J.C."/>
            <person name="Han C."/>
            <person name="Land M."/>
            <person name="Hauser L."/>
            <person name="Markowitz V."/>
            <person name="Cheng J.-F."/>
            <person name="Hugenholtz P."/>
            <person name="Woyke T."/>
            <person name="Wu D."/>
            <person name="Tindall B."/>
            <person name="Pomrenke H."/>
            <person name="Brambilla E."/>
            <person name="Klenk H.-P."/>
            <person name="Eisen J.A."/>
        </authorList>
    </citation>
    <scope>NUCLEOTIDE SEQUENCE [LARGE SCALE GENOMIC DNA]</scope>
    <source>
        <strain evidence="6">DSM 15883 / CIP 108006 / LMG 21964 / BA134</strain>
    </source>
</reference>
<dbReference type="Pfam" id="PF04389">
    <property type="entry name" value="Peptidase_M28"/>
    <property type="match status" value="1"/>
</dbReference>
<organism evidence="5 6">
    <name type="scientific">Belliella baltica (strain DSM 15883 / CIP 108006 / LMG 21964 / BA134)</name>
    <dbReference type="NCBI Taxonomy" id="866536"/>
    <lineage>
        <taxon>Bacteria</taxon>
        <taxon>Pseudomonadati</taxon>
        <taxon>Bacteroidota</taxon>
        <taxon>Cytophagia</taxon>
        <taxon>Cytophagales</taxon>
        <taxon>Cyclobacteriaceae</taxon>
        <taxon>Belliella</taxon>
    </lineage>
</organism>
<keyword evidence="5" id="KW-0645">Protease</keyword>
<dbReference type="PANTHER" id="PTHR12147">
    <property type="entry name" value="METALLOPEPTIDASE M28 FAMILY MEMBER"/>
    <property type="match status" value="1"/>
</dbReference>
<dbReference type="GO" id="GO:0004177">
    <property type="term" value="F:aminopeptidase activity"/>
    <property type="evidence" value="ECO:0007669"/>
    <property type="project" value="UniProtKB-KW"/>
</dbReference>
<dbReference type="GO" id="GO:0005576">
    <property type="term" value="C:extracellular region"/>
    <property type="evidence" value="ECO:0007669"/>
    <property type="project" value="UniProtKB-SubCell"/>
</dbReference>
<dbReference type="SUPFAM" id="SSF53187">
    <property type="entry name" value="Zn-dependent exopeptidases"/>
    <property type="match status" value="1"/>
</dbReference>
<dbReference type="AlphaFoldDB" id="I3Z7I8"/>
<name>I3Z7I8_BELBD</name>
<dbReference type="GO" id="GO:0008235">
    <property type="term" value="F:metalloexopeptidase activity"/>
    <property type="evidence" value="ECO:0007669"/>
    <property type="project" value="InterPro"/>
</dbReference>
<dbReference type="InterPro" id="IPR007484">
    <property type="entry name" value="Peptidase_M28"/>
</dbReference>
<dbReference type="PANTHER" id="PTHR12147:SF26">
    <property type="entry name" value="PEPTIDASE M28 DOMAIN-CONTAINING PROTEIN"/>
    <property type="match status" value="1"/>
</dbReference>
<dbReference type="GO" id="GO:0006508">
    <property type="term" value="P:proteolysis"/>
    <property type="evidence" value="ECO:0007669"/>
    <property type="project" value="InterPro"/>
</dbReference>
<dbReference type="Proteomes" id="UP000006050">
    <property type="component" value="Chromosome"/>
</dbReference>
<accession>I3Z7I8</accession>
<dbReference type="SUPFAM" id="SSF49265">
    <property type="entry name" value="Fibronectin type III"/>
    <property type="match status" value="1"/>
</dbReference>
<dbReference type="EMBL" id="CP003281">
    <property type="protein sequence ID" value="AFL85206.1"/>
    <property type="molecule type" value="Genomic_DNA"/>
</dbReference>
<dbReference type="KEGG" id="bbd:Belba_2661"/>
<keyword evidence="6" id="KW-1185">Reference proteome</keyword>
<dbReference type="InterPro" id="IPR013783">
    <property type="entry name" value="Ig-like_fold"/>
</dbReference>
<evidence type="ECO:0000256" key="2">
    <source>
        <dbReference type="ARBA" id="ARBA00022525"/>
    </source>
</evidence>
<dbReference type="InterPro" id="IPR045175">
    <property type="entry name" value="M28_fam"/>
</dbReference>
<dbReference type="InterPro" id="IPR003961">
    <property type="entry name" value="FN3_dom"/>
</dbReference>
<evidence type="ECO:0000313" key="5">
    <source>
        <dbReference type="EMBL" id="AFL85206.1"/>
    </source>
</evidence>
<keyword evidence="2" id="KW-0964">Secreted</keyword>
<keyword evidence="5" id="KW-0031">Aminopeptidase</keyword>
<dbReference type="PROSITE" id="PS50853">
    <property type="entry name" value="FN3"/>
    <property type="match status" value="1"/>
</dbReference>
<evidence type="ECO:0000256" key="1">
    <source>
        <dbReference type="ARBA" id="ARBA00004613"/>
    </source>
</evidence>
<dbReference type="Gene3D" id="3.40.630.10">
    <property type="entry name" value="Zn peptidases"/>
    <property type="match status" value="1"/>
</dbReference>
<dbReference type="HOGENOM" id="CLU_047420_0_0_10"/>
<proteinExistence type="predicted"/>
<dbReference type="CDD" id="cd00063">
    <property type="entry name" value="FN3"/>
    <property type="match status" value="1"/>
</dbReference>
<dbReference type="STRING" id="866536.Belba_2661"/>
<keyword evidence="5" id="KW-0378">Hydrolase</keyword>
<dbReference type="Gene3D" id="2.60.40.10">
    <property type="entry name" value="Immunoglobulins"/>
    <property type="match status" value="1"/>
</dbReference>
<comment type="subcellular location">
    <subcellularLocation>
        <location evidence="1">Secreted</location>
    </subcellularLocation>
</comment>
<gene>
    <name evidence="5" type="ordered locus">Belba_2661</name>
</gene>
<protein>
    <submittedName>
        <fullName evidence="5">Putative aminopeptidase</fullName>
    </submittedName>
</protein>
<keyword evidence="3" id="KW-0482">Metalloprotease</keyword>
<sequence>MNSTLVNLMLSKSPNIKMRKILLIFVFFAASSLYAQTQIVQRDAEIAKMVSEISAKNLEKYVRDLADFKTRHTLSKQAGDTGILASQKYVLNHFKSFESESGGRLSSEIDFFTIPADNRRIPTDSKLGNVIATLKGSDPNDDRILIIMAHIDSRALSVMDSVIDAPGANDDGSGVAAIIELTRIMSKKSFPATIKFVVVSGEEQGLKGAEYLAKKAKAENWNLVATLNNDMIGNSRSSQTDISDNTRVRIFSEGVPMAETDQMAAIRRYTNGENDSKSRQLARFMKEIGERYMDQLEVKLIYRNDRFLRGGDHTPFAREGFTAIRVCEMNENYYAQHENVRFEDGIQYGDLPEFMDFEYMRKVTGINLASLAYLATAPSEPQMVGIDVRRLSNTSTLRWEAPKTGKAKGYYVLMRETSDSMWQKKFYTEDMTLTIPYSKDNYFFAVQAVGEEGHESMAVFPQPITR</sequence>
<evidence type="ECO:0000313" key="6">
    <source>
        <dbReference type="Proteomes" id="UP000006050"/>
    </source>
</evidence>
<dbReference type="eggNOG" id="COG2234">
    <property type="taxonomic scope" value="Bacteria"/>
</dbReference>
<feature type="domain" description="Fibronectin type-III" evidence="4">
    <location>
        <begin position="377"/>
        <end position="466"/>
    </location>
</feature>
<dbReference type="InterPro" id="IPR036116">
    <property type="entry name" value="FN3_sf"/>
</dbReference>
<evidence type="ECO:0000259" key="4">
    <source>
        <dbReference type="PROSITE" id="PS50853"/>
    </source>
</evidence>